<proteinExistence type="predicted"/>
<accession>A0ABR9UPL9</accession>
<organism evidence="1 2">
    <name type="scientific">Gloeocapsopsis crepidinum LEGE 06123</name>
    <dbReference type="NCBI Taxonomy" id="588587"/>
    <lineage>
        <taxon>Bacteria</taxon>
        <taxon>Bacillati</taxon>
        <taxon>Cyanobacteriota</taxon>
        <taxon>Cyanophyceae</taxon>
        <taxon>Oscillatoriophycideae</taxon>
        <taxon>Chroococcales</taxon>
        <taxon>Chroococcaceae</taxon>
        <taxon>Gloeocapsopsis</taxon>
    </lineage>
</organism>
<evidence type="ECO:0000313" key="2">
    <source>
        <dbReference type="Proteomes" id="UP000651156"/>
    </source>
</evidence>
<comment type="caution">
    <text evidence="1">The sequence shown here is derived from an EMBL/GenBank/DDBJ whole genome shotgun (WGS) entry which is preliminary data.</text>
</comment>
<reference evidence="1 2" key="1">
    <citation type="submission" date="2020-10" db="EMBL/GenBank/DDBJ databases">
        <authorList>
            <person name="Castelo-Branco R."/>
            <person name="Eusebio N."/>
            <person name="Adriana R."/>
            <person name="Vieira A."/>
            <person name="Brugerolle De Fraissinette N."/>
            <person name="Rezende De Castro R."/>
            <person name="Schneider M.P."/>
            <person name="Vasconcelos V."/>
            <person name="Leao P.N."/>
        </authorList>
    </citation>
    <scope>NUCLEOTIDE SEQUENCE [LARGE SCALE GENOMIC DNA]</scope>
    <source>
        <strain evidence="1 2">LEGE 06123</strain>
    </source>
</reference>
<sequence>MSIQAVEFGLGIREHRDLENGLHWVKDVVLAEDRAPFARHNPATNLSIIRTIVLNLVRQWGYRSLSKAQRFLWHDIDQLFHLLTTN</sequence>
<protein>
    <recommendedName>
        <fullName evidence="3">Transposase</fullName>
    </recommendedName>
</protein>
<name>A0ABR9UPL9_9CHRO</name>
<evidence type="ECO:0000313" key="1">
    <source>
        <dbReference type="EMBL" id="MBE9189308.1"/>
    </source>
</evidence>
<dbReference type="EMBL" id="JADEWN010000004">
    <property type="protein sequence ID" value="MBE9189308.1"/>
    <property type="molecule type" value="Genomic_DNA"/>
</dbReference>
<evidence type="ECO:0008006" key="3">
    <source>
        <dbReference type="Google" id="ProtNLM"/>
    </source>
</evidence>
<keyword evidence="2" id="KW-1185">Reference proteome</keyword>
<dbReference type="Proteomes" id="UP000651156">
    <property type="component" value="Unassembled WGS sequence"/>
</dbReference>
<gene>
    <name evidence="1" type="ORF">IQ230_02790</name>
</gene>